<dbReference type="Proteomes" id="UP000266177">
    <property type="component" value="Unassembled WGS sequence"/>
</dbReference>
<gene>
    <name evidence="1" type="ORF">DQX05_09160</name>
</gene>
<organism evidence="1 2">
    <name type="scientific">Paenibacillus thiaminolyticus</name>
    <name type="common">Bacillus thiaminolyticus</name>
    <dbReference type="NCBI Taxonomy" id="49283"/>
    <lineage>
        <taxon>Bacteria</taxon>
        <taxon>Bacillati</taxon>
        <taxon>Bacillota</taxon>
        <taxon>Bacilli</taxon>
        <taxon>Bacillales</taxon>
        <taxon>Paenibacillaceae</taxon>
        <taxon>Paenibacillus</taxon>
    </lineage>
</organism>
<name>A0A3A3GIM4_PANTH</name>
<dbReference type="OrthoDB" id="2679301at2"/>
<evidence type="ECO:0000313" key="1">
    <source>
        <dbReference type="EMBL" id="RJG24483.1"/>
    </source>
</evidence>
<dbReference type="EMBL" id="QYZD01000006">
    <property type="protein sequence ID" value="RJG24483.1"/>
    <property type="molecule type" value="Genomic_DNA"/>
</dbReference>
<accession>A0A3A3GIM4</accession>
<protein>
    <submittedName>
        <fullName evidence="1">ATPase</fullName>
    </submittedName>
</protein>
<sequence>MNRVQRWRPAMLTAMATILLMAGLGWLSAAQHADGNKPQEAAAVTASPQIVSVTEARLVDYLSDIPLQLRLSRAAWNGDGLTIDMKVASTIARPDAIYHDIYELLQHSFTRTDNVNRLLLRIVIQDERLKKNYVLLSLDARKPEVTPERLKAIRASIVSPDTEQALRFIYTLLWDRTFPGDR</sequence>
<proteinExistence type="predicted"/>
<comment type="caution">
    <text evidence="1">The sequence shown here is derived from an EMBL/GenBank/DDBJ whole genome shotgun (WGS) entry which is preliminary data.</text>
</comment>
<dbReference type="AlphaFoldDB" id="A0A3A3GIM4"/>
<dbReference type="RefSeq" id="WP_119792884.1">
    <property type="nucleotide sequence ID" value="NZ_QYZD01000006.1"/>
</dbReference>
<reference evidence="1 2" key="1">
    <citation type="submission" date="2018-09" db="EMBL/GenBank/DDBJ databases">
        <title>Paenibacillus SK2017-BO5.</title>
        <authorList>
            <person name="Piskunova J.V."/>
            <person name="Dubiley S.A."/>
            <person name="Severinov K.V."/>
        </authorList>
    </citation>
    <scope>NUCLEOTIDE SEQUENCE [LARGE SCALE GENOMIC DNA]</scope>
    <source>
        <strain evidence="1 2">BO5</strain>
    </source>
</reference>
<evidence type="ECO:0000313" key="2">
    <source>
        <dbReference type="Proteomes" id="UP000266177"/>
    </source>
</evidence>